<dbReference type="GO" id="GO:0001222">
    <property type="term" value="F:transcription corepressor binding"/>
    <property type="evidence" value="ECO:0007669"/>
    <property type="project" value="TreeGrafter"/>
</dbReference>
<sequence length="1107" mass="122236">MMIIQEMKRCLPEEKRSSSKPSTISALNYALHCVQQVQANNDFFQALNDRRGFQTDVMTYSIEELVAVASEHTPKNTDTFVVVFSLLSGRIVHISEQAASILNCKKNVLDSSRFVELLIPQDMSVFYTHTDQSHLPLWNTESQTASLYEYAQVKSFFCRIRQVHYQEQEMRCYPFRITPYLVRVCTSVHVDAESCCLALAEKIHSGYEGKSGCSTPRIPMDKRIFTTTHTPGCVFLEIDDRAVPLLGYLPQDLIGTSILMYLHPEDRPLMIAIHRKILKFAGQPPFEHLPIRFCTQNGDYVILDTSWSSFVNPWSRKVVFIIGRHKVRTSPLNEDVFAARSKETSSVEKEIKELQGQIYKLLLQPVHSNVSSGYGSLGSNGSYEHYISITSSSESNGNCAEEIQEPMTLQQVCADVNRIKNLGQQLYIASRSKAQDGNEKAVSSEVLGGKRHTASCFPQTLRSDSTEEPGNAFYDDSKKMPCVPSYQQINCVDNIIRYLESCSIPALKRKCKSPANTSSSSSEDVQQSQQEVEALEVNSQTPMSADGEERLKKQTSAGTVGAPLADLTLSNKAPSVVSVISQCSYSSTIVHVPHPESEVTTMEDTTVGSEHIELPPVNIQSLTAVPEDLKPVGLTKETLSAHTQKEEQNYVDKFHQRILLSPFRSYLQQGSRSNNGQSCGQGDSPPKQMSSASCKKGKRGKFKHQKPQRQSSDSHFSSKNRSSLPCEKRTIEKQPFSPSKVSCLSSSSMNALPPMGFPGSSDLLSSFPASSVGEELALHSLKPEFMSLSQLCCEAQSQPALYPPNMGTFMAVFFQSFPMYAQMPQYVFLPCPQYIYPPLSHPCTTLPPAPPPPTPSPIALHSVDPPFPVFSATSIEDQQEGQCDQAPMLSSSRSSSPLQLNLLQEELPRPMELSISTDAKACAEAKCDIDPEDSGNSSSHCASCELTDRSLYEDSQSGVGSAASGSGSALSGSLGSGTNETSGCGTEKNQKAEVKGTAHKSKHESAWVMMDRTPERVLMTYQMPNRIKEEVLKADLEKLTVMRKQQPWFTDGQKKELAEVHTWIQTQTVPLQVSTQGCVTCDIREMSCEVAMADGNMESKGKSPPLL</sequence>
<dbReference type="InterPro" id="IPR057310">
    <property type="entry name" value="PER1-3_bHLH"/>
</dbReference>
<feature type="compositionally biased region" description="Basic residues" evidence="9">
    <location>
        <begin position="695"/>
        <end position="707"/>
    </location>
</feature>
<protein>
    <submittedName>
        <fullName evidence="11">PER3 protein</fullName>
    </submittedName>
</protein>
<evidence type="ECO:0000259" key="10">
    <source>
        <dbReference type="PROSITE" id="PS50112"/>
    </source>
</evidence>
<dbReference type="InterPro" id="IPR000014">
    <property type="entry name" value="PAS"/>
</dbReference>
<comment type="subcellular location">
    <subcellularLocation>
        <location evidence="2">Cytoplasm</location>
    </subcellularLocation>
    <subcellularLocation>
        <location evidence="1">Nucleus</location>
    </subcellularLocation>
</comment>
<evidence type="ECO:0000256" key="7">
    <source>
        <dbReference type="ARBA" id="ARBA00023163"/>
    </source>
</evidence>
<dbReference type="PANTHER" id="PTHR11269">
    <property type="entry name" value="PERIOD CIRCADIAN PROTEIN"/>
    <property type="match status" value="1"/>
</dbReference>
<feature type="non-terminal residue" evidence="11">
    <location>
        <position position="1"/>
    </location>
</feature>
<dbReference type="Gene3D" id="3.30.450.20">
    <property type="entry name" value="PAS domain"/>
    <property type="match status" value="2"/>
</dbReference>
<comment type="caution">
    <text evidence="11">The sequence shown here is derived from an EMBL/GenBank/DDBJ whole genome shotgun (WGS) entry which is preliminary data.</text>
</comment>
<evidence type="ECO:0000256" key="3">
    <source>
        <dbReference type="ARBA" id="ARBA00022490"/>
    </source>
</evidence>
<dbReference type="PROSITE" id="PS50112">
    <property type="entry name" value="PAS"/>
    <property type="match status" value="1"/>
</dbReference>
<dbReference type="GO" id="GO:0032922">
    <property type="term" value="P:circadian regulation of gene expression"/>
    <property type="evidence" value="ECO:0007669"/>
    <property type="project" value="TreeGrafter"/>
</dbReference>
<evidence type="ECO:0000256" key="8">
    <source>
        <dbReference type="ARBA" id="ARBA00023242"/>
    </source>
</evidence>
<dbReference type="InterPro" id="IPR050760">
    <property type="entry name" value="Period_circadian_regulator"/>
</dbReference>
<dbReference type="InterPro" id="IPR022728">
    <property type="entry name" value="Period_circadian-like_C"/>
</dbReference>
<dbReference type="AlphaFoldDB" id="A0A7K4JBC9"/>
<feature type="region of interest" description="Disordered" evidence="9">
    <location>
        <begin position="876"/>
        <end position="897"/>
    </location>
</feature>
<evidence type="ECO:0000313" key="11">
    <source>
        <dbReference type="EMBL" id="NWH62651.1"/>
    </source>
</evidence>
<evidence type="ECO:0000256" key="5">
    <source>
        <dbReference type="ARBA" id="ARBA00023015"/>
    </source>
</evidence>
<keyword evidence="8" id="KW-0539">Nucleus</keyword>
<feature type="compositionally biased region" description="Polar residues" evidence="9">
    <location>
        <begin position="668"/>
        <end position="693"/>
    </location>
</feature>
<dbReference type="GO" id="GO:0005737">
    <property type="term" value="C:cytoplasm"/>
    <property type="evidence" value="ECO:0007669"/>
    <property type="project" value="UniProtKB-SubCell"/>
</dbReference>
<dbReference type="OrthoDB" id="7788983at2759"/>
<keyword evidence="12" id="KW-1185">Reference proteome</keyword>
<keyword evidence="5" id="KW-0805">Transcription regulation</keyword>
<keyword evidence="3" id="KW-0963">Cytoplasm</keyword>
<feature type="compositionally biased region" description="Low complexity" evidence="9">
    <location>
        <begin position="518"/>
        <end position="532"/>
    </location>
</feature>
<dbReference type="GO" id="GO:0043153">
    <property type="term" value="P:entrainment of circadian clock by photoperiod"/>
    <property type="evidence" value="ECO:0007669"/>
    <property type="project" value="TreeGrafter"/>
</dbReference>
<dbReference type="Proteomes" id="UP000531151">
    <property type="component" value="Unassembled WGS sequence"/>
</dbReference>
<dbReference type="Pfam" id="PF08447">
    <property type="entry name" value="PAS_3"/>
    <property type="match status" value="1"/>
</dbReference>
<dbReference type="SMART" id="SM00091">
    <property type="entry name" value="PAS"/>
    <property type="match status" value="2"/>
</dbReference>
<accession>A0A7K4JBC9</accession>
<evidence type="ECO:0000256" key="1">
    <source>
        <dbReference type="ARBA" id="ARBA00004123"/>
    </source>
</evidence>
<evidence type="ECO:0000313" key="12">
    <source>
        <dbReference type="Proteomes" id="UP000531151"/>
    </source>
</evidence>
<dbReference type="GO" id="GO:0000976">
    <property type="term" value="F:transcription cis-regulatory region binding"/>
    <property type="evidence" value="ECO:0007669"/>
    <property type="project" value="TreeGrafter"/>
</dbReference>
<dbReference type="PANTHER" id="PTHR11269:SF13">
    <property type="entry name" value="PERIOD CIRCADIAN PROTEIN HOMOLOG 3"/>
    <property type="match status" value="1"/>
</dbReference>
<feature type="region of interest" description="Disordered" evidence="9">
    <location>
        <begin position="955"/>
        <end position="1004"/>
    </location>
</feature>
<feature type="compositionally biased region" description="Low complexity" evidence="9">
    <location>
        <begin position="957"/>
        <end position="977"/>
    </location>
</feature>
<dbReference type="EMBL" id="VWPV01019771">
    <property type="protein sequence ID" value="NWH62651.1"/>
    <property type="molecule type" value="Genomic_DNA"/>
</dbReference>
<organism evidence="11 12">
    <name type="scientific">Geococcyx californianus</name>
    <name type="common">Greater roadrunner</name>
    <name type="synonym">Saurothera californiana</name>
    <dbReference type="NCBI Taxonomy" id="8947"/>
    <lineage>
        <taxon>Eukaryota</taxon>
        <taxon>Metazoa</taxon>
        <taxon>Chordata</taxon>
        <taxon>Craniata</taxon>
        <taxon>Vertebrata</taxon>
        <taxon>Euteleostomi</taxon>
        <taxon>Archelosauria</taxon>
        <taxon>Archosauria</taxon>
        <taxon>Dinosauria</taxon>
        <taxon>Saurischia</taxon>
        <taxon>Theropoda</taxon>
        <taxon>Coelurosauria</taxon>
        <taxon>Aves</taxon>
        <taxon>Neognathae</taxon>
        <taxon>Neoaves</taxon>
        <taxon>Otidimorphae</taxon>
        <taxon>Cuculiformes</taxon>
        <taxon>Neomorphidae</taxon>
        <taxon>Geococcyx</taxon>
    </lineage>
</organism>
<dbReference type="SUPFAM" id="SSF55785">
    <property type="entry name" value="PYP-like sensor domain (PAS domain)"/>
    <property type="match status" value="1"/>
</dbReference>
<dbReference type="FunFam" id="3.30.450.20:FF:000004">
    <property type="entry name" value="Period circadian protein homolog 3"/>
    <property type="match status" value="1"/>
</dbReference>
<dbReference type="FunFam" id="3.30.450.20:FF:000013">
    <property type="entry name" value="Period circadian protein homolog 2"/>
    <property type="match status" value="1"/>
</dbReference>
<reference evidence="11 12" key="1">
    <citation type="submission" date="2019-09" db="EMBL/GenBank/DDBJ databases">
        <title>Bird 10,000 Genomes (B10K) Project - Family phase.</title>
        <authorList>
            <person name="Zhang G."/>
        </authorList>
    </citation>
    <scope>NUCLEOTIDE SEQUENCE [LARGE SCALE GENOMIC DNA]</scope>
    <source>
        <strain evidence="11">B10K-CU-031-07</strain>
        <tissue evidence="11">Muscle</tissue>
    </source>
</reference>
<evidence type="ECO:0000256" key="6">
    <source>
        <dbReference type="ARBA" id="ARBA00023108"/>
    </source>
</evidence>
<dbReference type="InterPro" id="IPR013655">
    <property type="entry name" value="PAS_fold_3"/>
</dbReference>
<feature type="domain" description="PAS" evidence="10">
    <location>
        <begin position="235"/>
        <end position="281"/>
    </location>
</feature>
<keyword evidence="6" id="KW-0090">Biological rhythms</keyword>
<evidence type="ECO:0000256" key="2">
    <source>
        <dbReference type="ARBA" id="ARBA00004496"/>
    </source>
</evidence>
<gene>
    <name evidence="11" type="primary">Per3</name>
    <name evidence="11" type="ORF">GEOCAL_R02746</name>
</gene>
<feature type="region of interest" description="Disordered" evidence="9">
    <location>
        <begin position="668"/>
        <end position="739"/>
    </location>
</feature>
<dbReference type="GO" id="GO:0005634">
    <property type="term" value="C:nucleus"/>
    <property type="evidence" value="ECO:0007669"/>
    <property type="project" value="UniProtKB-SubCell"/>
</dbReference>
<keyword evidence="7" id="KW-0804">Transcription</keyword>
<evidence type="ECO:0000256" key="4">
    <source>
        <dbReference type="ARBA" id="ARBA00022737"/>
    </source>
</evidence>
<dbReference type="Pfam" id="PF12114">
    <property type="entry name" value="Period_C"/>
    <property type="match status" value="1"/>
</dbReference>
<dbReference type="InterPro" id="IPR035965">
    <property type="entry name" value="PAS-like_dom_sf"/>
</dbReference>
<keyword evidence="4" id="KW-0677">Repeat</keyword>
<feature type="non-terminal residue" evidence="11">
    <location>
        <position position="1107"/>
    </location>
</feature>
<dbReference type="Pfam" id="PF21353">
    <property type="entry name" value="Per3-like_PAS-A"/>
    <property type="match status" value="1"/>
</dbReference>
<dbReference type="Pfam" id="PF23170">
    <property type="entry name" value="bHLH_PER"/>
    <property type="match status" value="1"/>
</dbReference>
<name>A0A7K4JBC9_GEOCA</name>
<evidence type="ECO:0000256" key="9">
    <source>
        <dbReference type="SAM" id="MobiDB-lite"/>
    </source>
</evidence>
<feature type="compositionally biased region" description="Polar residues" evidence="9">
    <location>
        <begin position="708"/>
        <end position="723"/>
    </location>
</feature>
<dbReference type="CDD" id="cd00130">
    <property type="entry name" value="PAS"/>
    <property type="match status" value="1"/>
</dbReference>
<dbReference type="InterPro" id="IPR048814">
    <property type="entry name" value="Per1-3_PAS-A"/>
</dbReference>
<proteinExistence type="predicted"/>
<feature type="region of interest" description="Disordered" evidence="9">
    <location>
        <begin position="513"/>
        <end position="557"/>
    </location>
</feature>
<dbReference type="GO" id="GO:0000122">
    <property type="term" value="P:negative regulation of transcription by RNA polymerase II"/>
    <property type="evidence" value="ECO:0007669"/>
    <property type="project" value="TreeGrafter"/>
</dbReference>